<dbReference type="GO" id="GO:0004526">
    <property type="term" value="F:ribonuclease P activity"/>
    <property type="evidence" value="ECO:0007669"/>
    <property type="project" value="InterPro"/>
</dbReference>
<name>A0A2H0DW02_9BACT</name>
<evidence type="ECO:0000313" key="6">
    <source>
        <dbReference type="EMBL" id="PIP86355.1"/>
    </source>
</evidence>
<evidence type="ECO:0000256" key="5">
    <source>
        <dbReference type="ARBA" id="ARBA00022884"/>
    </source>
</evidence>
<organism evidence="6 7">
    <name type="scientific">Candidatus Campbellbacteria bacterium CG22_combo_CG10-13_8_21_14_all_43_18</name>
    <dbReference type="NCBI Taxonomy" id="1974530"/>
    <lineage>
        <taxon>Bacteria</taxon>
        <taxon>Candidatus Campbelliibacteriota</taxon>
    </lineage>
</organism>
<dbReference type="GO" id="GO:0008033">
    <property type="term" value="P:tRNA processing"/>
    <property type="evidence" value="ECO:0007669"/>
    <property type="project" value="UniProtKB-KW"/>
</dbReference>
<reference evidence="6 7" key="1">
    <citation type="submission" date="2017-09" db="EMBL/GenBank/DDBJ databases">
        <title>Depth-based differentiation of microbial function through sediment-hosted aquifers and enrichment of novel symbionts in the deep terrestrial subsurface.</title>
        <authorList>
            <person name="Probst A.J."/>
            <person name="Ladd B."/>
            <person name="Jarett J.K."/>
            <person name="Geller-Mcgrath D.E."/>
            <person name="Sieber C.M."/>
            <person name="Emerson J.B."/>
            <person name="Anantharaman K."/>
            <person name="Thomas B.C."/>
            <person name="Malmstrom R."/>
            <person name="Stieglmeier M."/>
            <person name="Klingl A."/>
            <person name="Woyke T."/>
            <person name="Ryan C.M."/>
            <person name="Banfield J.F."/>
        </authorList>
    </citation>
    <scope>NUCLEOTIDE SEQUENCE [LARGE SCALE GENOMIC DNA]</scope>
    <source>
        <strain evidence="6">CG22_combo_CG10-13_8_21_14_all_43_18</strain>
    </source>
</reference>
<keyword evidence="1" id="KW-0819">tRNA processing</keyword>
<evidence type="ECO:0000256" key="4">
    <source>
        <dbReference type="ARBA" id="ARBA00022801"/>
    </source>
</evidence>
<dbReference type="AlphaFoldDB" id="A0A2H0DW02"/>
<sequence>MSPLSVSKRPGTKPSFHIIVPKKLFPLRTERNLIKRRLRAALADIFGKKFPQETIIVYAGKKILHKKIEELKKELLKRL</sequence>
<dbReference type="EMBL" id="PCTS01000034">
    <property type="protein sequence ID" value="PIP86355.1"/>
    <property type="molecule type" value="Genomic_DNA"/>
</dbReference>
<keyword evidence="5" id="KW-0694">RNA-binding</keyword>
<accession>A0A2H0DW02</accession>
<keyword evidence="2" id="KW-0540">Nuclease</keyword>
<dbReference type="SUPFAM" id="SSF54211">
    <property type="entry name" value="Ribosomal protein S5 domain 2-like"/>
    <property type="match status" value="1"/>
</dbReference>
<dbReference type="GO" id="GO:0000049">
    <property type="term" value="F:tRNA binding"/>
    <property type="evidence" value="ECO:0007669"/>
    <property type="project" value="InterPro"/>
</dbReference>
<dbReference type="InterPro" id="IPR014721">
    <property type="entry name" value="Ribsml_uS5_D2-typ_fold_subgr"/>
</dbReference>
<proteinExistence type="predicted"/>
<protein>
    <submittedName>
        <fullName evidence="6">Uncharacterized protein</fullName>
    </submittedName>
</protein>
<keyword evidence="3" id="KW-0255">Endonuclease</keyword>
<dbReference type="InterPro" id="IPR020568">
    <property type="entry name" value="Ribosomal_Su5_D2-typ_SF"/>
</dbReference>
<dbReference type="Gene3D" id="3.30.230.10">
    <property type="match status" value="1"/>
</dbReference>
<comment type="caution">
    <text evidence="6">The sequence shown here is derived from an EMBL/GenBank/DDBJ whole genome shotgun (WGS) entry which is preliminary data.</text>
</comment>
<dbReference type="InterPro" id="IPR000100">
    <property type="entry name" value="RNase_P"/>
</dbReference>
<dbReference type="Pfam" id="PF00825">
    <property type="entry name" value="Ribonuclease_P"/>
    <property type="match status" value="1"/>
</dbReference>
<gene>
    <name evidence="6" type="ORF">COW82_02550</name>
</gene>
<evidence type="ECO:0000256" key="3">
    <source>
        <dbReference type="ARBA" id="ARBA00022759"/>
    </source>
</evidence>
<evidence type="ECO:0000256" key="2">
    <source>
        <dbReference type="ARBA" id="ARBA00022722"/>
    </source>
</evidence>
<dbReference type="Proteomes" id="UP000231276">
    <property type="component" value="Unassembled WGS sequence"/>
</dbReference>
<keyword evidence="4" id="KW-0378">Hydrolase</keyword>
<evidence type="ECO:0000313" key="7">
    <source>
        <dbReference type="Proteomes" id="UP000231276"/>
    </source>
</evidence>
<evidence type="ECO:0000256" key="1">
    <source>
        <dbReference type="ARBA" id="ARBA00022694"/>
    </source>
</evidence>